<dbReference type="EMBL" id="ML179633">
    <property type="protein sequence ID" value="THU83933.1"/>
    <property type="molecule type" value="Genomic_DNA"/>
</dbReference>
<protein>
    <submittedName>
        <fullName evidence="2">Uncharacterized protein</fullName>
    </submittedName>
</protein>
<reference evidence="2 3" key="1">
    <citation type="journal article" date="2019" name="Nat. Ecol. Evol.">
        <title>Megaphylogeny resolves global patterns of mushroom evolution.</title>
        <authorList>
            <person name="Varga T."/>
            <person name="Krizsan K."/>
            <person name="Foldi C."/>
            <person name="Dima B."/>
            <person name="Sanchez-Garcia M."/>
            <person name="Sanchez-Ramirez S."/>
            <person name="Szollosi G.J."/>
            <person name="Szarkandi J.G."/>
            <person name="Papp V."/>
            <person name="Albert L."/>
            <person name="Andreopoulos W."/>
            <person name="Angelini C."/>
            <person name="Antonin V."/>
            <person name="Barry K.W."/>
            <person name="Bougher N.L."/>
            <person name="Buchanan P."/>
            <person name="Buyck B."/>
            <person name="Bense V."/>
            <person name="Catcheside P."/>
            <person name="Chovatia M."/>
            <person name="Cooper J."/>
            <person name="Damon W."/>
            <person name="Desjardin D."/>
            <person name="Finy P."/>
            <person name="Geml J."/>
            <person name="Haridas S."/>
            <person name="Hughes K."/>
            <person name="Justo A."/>
            <person name="Karasinski D."/>
            <person name="Kautmanova I."/>
            <person name="Kiss B."/>
            <person name="Kocsube S."/>
            <person name="Kotiranta H."/>
            <person name="LaButti K.M."/>
            <person name="Lechner B.E."/>
            <person name="Liimatainen K."/>
            <person name="Lipzen A."/>
            <person name="Lukacs Z."/>
            <person name="Mihaltcheva S."/>
            <person name="Morgado L.N."/>
            <person name="Niskanen T."/>
            <person name="Noordeloos M.E."/>
            <person name="Ohm R.A."/>
            <person name="Ortiz-Santana B."/>
            <person name="Ovrebo C."/>
            <person name="Racz N."/>
            <person name="Riley R."/>
            <person name="Savchenko A."/>
            <person name="Shiryaev A."/>
            <person name="Soop K."/>
            <person name="Spirin V."/>
            <person name="Szebenyi C."/>
            <person name="Tomsovsky M."/>
            <person name="Tulloss R.E."/>
            <person name="Uehling J."/>
            <person name="Grigoriev I.V."/>
            <person name="Vagvolgyi C."/>
            <person name="Papp T."/>
            <person name="Martin F.M."/>
            <person name="Miettinen O."/>
            <person name="Hibbett D.S."/>
            <person name="Nagy L.G."/>
        </authorList>
    </citation>
    <scope>NUCLEOTIDE SEQUENCE [LARGE SCALE GENOMIC DNA]</scope>
    <source>
        <strain evidence="2 3">CBS 962.96</strain>
    </source>
</reference>
<feature type="compositionally biased region" description="Low complexity" evidence="1">
    <location>
        <begin position="103"/>
        <end position="132"/>
    </location>
</feature>
<evidence type="ECO:0000313" key="2">
    <source>
        <dbReference type="EMBL" id="THU83933.1"/>
    </source>
</evidence>
<dbReference type="OrthoDB" id="21617at2759"/>
<feature type="compositionally biased region" description="Low complexity" evidence="1">
    <location>
        <begin position="80"/>
        <end position="92"/>
    </location>
</feature>
<feature type="region of interest" description="Disordered" evidence="1">
    <location>
        <begin position="19"/>
        <end position="196"/>
    </location>
</feature>
<sequence>MNINDSAGLSALLDRLRSSQAWQQAISQPQSPLATSTPEVPRPNDTSDSRANSQADWGTAAKSRDSDSSDKPNAGPDVNRSSSASGTRSMTSWNDDVSNGTTASPPQSNSAVSNSSNSTVASLLSQLQSDSSVTPLSPNPSSNDRHSIHRTRGLGNSASTHLGPGTRTDAGLGRDTVGTWSSASSNNIQESTQTQSVSSVYLGHDFDVHTPKSASTSTPTHGIGLESSPSSISTPLPNSQERSRFTFQQVLPVVARLSEDRDFVKALTSMKKEQEVLERRLWEERTSILKKYEDKVKTAMTKATMTGATGLSKHESTMLSDACKKELRRFDTERALVLWDGLISQQQEHLARLGVPTMFVTDGQSDRETQQKVMQVLEGLV</sequence>
<accession>A0A4S8L6B8</accession>
<keyword evidence="3" id="KW-1185">Reference proteome</keyword>
<evidence type="ECO:0000256" key="1">
    <source>
        <dbReference type="SAM" id="MobiDB-lite"/>
    </source>
</evidence>
<feature type="compositionally biased region" description="Polar residues" evidence="1">
    <location>
        <begin position="93"/>
        <end position="102"/>
    </location>
</feature>
<feature type="region of interest" description="Disordered" evidence="1">
    <location>
        <begin position="210"/>
        <end position="240"/>
    </location>
</feature>
<gene>
    <name evidence="2" type="ORF">K435DRAFT_783988</name>
</gene>
<proteinExistence type="predicted"/>
<dbReference type="AlphaFoldDB" id="A0A4S8L6B8"/>
<name>A0A4S8L6B8_DENBC</name>
<dbReference type="Proteomes" id="UP000297245">
    <property type="component" value="Unassembled WGS sequence"/>
</dbReference>
<feature type="compositionally biased region" description="Polar residues" evidence="1">
    <location>
        <begin position="227"/>
        <end position="240"/>
    </location>
</feature>
<feature type="compositionally biased region" description="Polar residues" evidence="1">
    <location>
        <begin position="19"/>
        <end position="56"/>
    </location>
</feature>
<feature type="compositionally biased region" description="Polar residues" evidence="1">
    <location>
        <begin position="133"/>
        <end position="142"/>
    </location>
</feature>
<feature type="compositionally biased region" description="Polar residues" evidence="1">
    <location>
        <begin position="178"/>
        <end position="190"/>
    </location>
</feature>
<evidence type="ECO:0000313" key="3">
    <source>
        <dbReference type="Proteomes" id="UP000297245"/>
    </source>
</evidence>
<organism evidence="2 3">
    <name type="scientific">Dendrothele bispora (strain CBS 962.96)</name>
    <dbReference type="NCBI Taxonomy" id="1314807"/>
    <lineage>
        <taxon>Eukaryota</taxon>
        <taxon>Fungi</taxon>
        <taxon>Dikarya</taxon>
        <taxon>Basidiomycota</taxon>
        <taxon>Agaricomycotina</taxon>
        <taxon>Agaricomycetes</taxon>
        <taxon>Agaricomycetidae</taxon>
        <taxon>Agaricales</taxon>
        <taxon>Agaricales incertae sedis</taxon>
        <taxon>Dendrothele</taxon>
    </lineage>
</organism>